<keyword evidence="4" id="KW-1185">Reference proteome</keyword>
<feature type="region of interest" description="Disordered" evidence="1">
    <location>
        <begin position="43"/>
        <end position="72"/>
    </location>
</feature>
<organism evidence="3 4">
    <name type="scientific">Clarias magur</name>
    <name type="common">Asian catfish</name>
    <name type="synonym">Macropteronotus magur</name>
    <dbReference type="NCBI Taxonomy" id="1594786"/>
    <lineage>
        <taxon>Eukaryota</taxon>
        <taxon>Metazoa</taxon>
        <taxon>Chordata</taxon>
        <taxon>Craniata</taxon>
        <taxon>Vertebrata</taxon>
        <taxon>Euteleostomi</taxon>
        <taxon>Actinopterygii</taxon>
        <taxon>Neopterygii</taxon>
        <taxon>Teleostei</taxon>
        <taxon>Ostariophysi</taxon>
        <taxon>Siluriformes</taxon>
        <taxon>Clariidae</taxon>
        <taxon>Clarias</taxon>
    </lineage>
</organism>
<feature type="compositionally biased region" description="Acidic residues" evidence="1">
    <location>
        <begin position="53"/>
        <end position="62"/>
    </location>
</feature>
<dbReference type="Proteomes" id="UP000727407">
    <property type="component" value="Unassembled WGS sequence"/>
</dbReference>
<dbReference type="OrthoDB" id="8949034at2759"/>
<reference evidence="3" key="1">
    <citation type="submission" date="2020-07" db="EMBL/GenBank/DDBJ databases">
        <title>Clarias magur genome sequencing, assembly and annotation.</title>
        <authorList>
            <person name="Kushwaha B."/>
            <person name="Kumar R."/>
            <person name="Das P."/>
            <person name="Joshi C.G."/>
            <person name="Kumar D."/>
            <person name="Nagpure N.S."/>
            <person name="Pandey M."/>
            <person name="Agarwal S."/>
            <person name="Srivastava S."/>
            <person name="Singh M."/>
            <person name="Sahoo L."/>
            <person name="Jayasankar P."/>
            <person name="Meher P.K."/>
            <person name="Koringa P.G."/>
            <person name="Iquebal M.A."/>
            <person name="Das S.P."/>
            <person name="Bit A."/>
            <person name="Patnaik S."/>
            <person name="Patel N."/>
            <person name="Shah T.M."/>
            <person name="Hinsu A."/>
            <person name="Jena J.K."/>
        </authorList>
    </citation>
    <scope>NUCLEOTIDE SEQUENCE</scope>
    <source>
        <strain evidence="3">CIFAMagur01</strain>
        <tissue evidence="3">Testis</tissue>
    </source>
</reference>
<dbReference type="EMBL" id="QNUK01000370">
    <property type="protein sequence ID" value="KAF5894506.1"/>
    <property type="molecule type" value="Genomic_DNA"/>
</dbReference>
<accession>A0A8J4TCV7</accession>
<protein>
    <submittedName>
        <fullName evidence="3">Putative polyketide synthase 17</fullName>
    </submittedName>
</protein>
<evidence type="ECO:0000313" key="4">
    <source>
        <dbReference type="Proteomes" id="UP000727407"/>
    </source>
</evidence>
<feature type="non-terminal residue" evidence="3">
    <location>
        <position position="1"/>
    </location>
</feature>
<evidence type="ECO:0000256" key="2">
    <source>
        <dbReference type="SAM" id="SignalP"/>
    </source>
</evidence>
<sequence length="72" mass="8303">VALPTVVGIIICIALCRCFYKCRPTENQEELRTRAHERSPVVYNIPISQAEEQPQDEDDLEEQYPPPPSYNE</sequence>
<proteinExistence type="predicted"/>
<gene>
    <name evidence="3" type="primary">pks17</name>
    <name evidence="3" type="ORF">DAT39_015792</name>
</gene>
<keyword evidence="2" id="KW-0732">Signal</keyword>
<feature type="non-terminal residue" evidence="3">
    <location>
        <position position="72"/>
    </location>
</feature>
<comment type="caution">
    <text evidence="3">The sequence shown here is derived from an EMBL/GenBank/DDBJ whole genome shotgun (WGS) entry which is preliminary data.</text>
</comment>
<evidence type="ECO:0000313" key="3">
    <source>
        <dbReference type="EMBL" id="KAF5894506.1"/>
    </source>
</evidence>
<feature type="chain" id="PRO_5035171343" evidence="2">
    <location>
        <begin position="19"/>
        <end position="72"/>
    </location>
</feature>
<dbReference type="AlphaFoldDB" id="A0A8J4TCV7"/>
<evidence type="ECO:0000256" key="1">
    <source>
        <dbReference type="SAM" id="MobiDB-lite"/>
    </source>
</evidence>
<feature type="signal peptide" evidence="2">
    <location>
        <begin position="1"/>
        <end position="18"/>
    </location>
</feature>
<name>A0A8J4TCV7_CLAMG</name>